<comment type="subcellular location">
    <subcellularLocation>
        <location evidence="3">Membrane</location>
        <topology evidence="3">Peripheral membrane protein</topology>
    </subcellularLocation>
</comment>
<evidence type="ECO:0000256" key="5">
    <source>
        <dbReference type="ARBA" id="ARBA00013081"/>
    </source>
</evidence>
<organism evidence="13 14">
    <name type="scientific">Phaeodactylum tricornutum (strain CCAP 1055/1)</name>
    <dbReference type="NCBI Taxonomy" id="556484"/>
    <lineage>
        <taxon>Eukaryota</taxon>
        <taxon>Sar</taxon>
        <taxon>Stramenopiles</taxon>
        <taxon>Ochrophyta</taxon>
        <taxon>Bacillariophyta</taxon>
        <taxon>Bacillariophyceae</taxon>
        <taxon>Bacillariophycidae</taxon>
        <taxon>Naviculales</taxon>
        <taxon>Phaeodactylaceae</taxon>
        <taxon>Phaeodactylum</taxon>
    </lineage>
</organism>
<dbReference type="Pfam" id="PF00481">
    <property type="entry name" value="PP2C"/>
    <property type="match status" value="1"/>
</dbReference>
<name>B7FQC0_PHATC</name>
<dbReference type="RefSeq" id="XP_002177372.1">
    <property type="nucleotide sequence ID" value="XM_002177336.1"/>
</dbReference>
<dbReference type="eggNOG" id="KOG0698">
    <property type="taxonomic scope" value="Eukaryota"/>
</dbReference>
<keyword evidence="14" id="KW-1185">Reference proteome</keyword>
<comment type="cofactor">
    <cofactor evidence="2">
        <name>Mg(2+)</name>
        <dbReference type="ChEBI" id="CHEBI:18420"/>
    </cofactor>
</comment>
<dbReference type="InterPro" id="IPR015655">
    <property type="entry name" value="PP2C"/>
</dbReference>
<proteinExistence type="inferred from homology"/>
<feature type="domain" description="PPM-type phosphatase" evidence="12">
    <location>
        <begin position="24"/>
        <end position="299"/>
    </location>
</feature>
<evidence type="ECO:0000259" key="12">
    <source>
        <dbReference type="PROSITE" id="PS51746"/>
    </source>
</evidence>
<dbReference type="InParanoid" id="B7FQC0"/>
<accession>B7FQC0</accession>
<dbReference type="GeneID" id="7196228"/>
<reference evidence="13 14" key="1">
    <citation type="journal article" date="2008" name="Nature">
        <title>The Phaeodactylum genome reveals the evolutionary history of diatom genomes.</title>
        <authorList>
            <person name="Bowler C."/>
            <person name="Allen A.E."/>
            <person name="Badger J.H."/>
            <person name="Grimwood J."/>
            <person name="Jabbari K."/>
            <person name="Kuo A."/>
            <person name="Maheswari U."/>
            <person name="Martens C."/>
            <person name="Maumus F."/>
            <person name="Otillar R.P."/>
            <person name="Rayko E."/>
            <person name="Salamov A."/>
            <person name="Vandepoele K."/>
            <person name="Beszteri B."/>
            <person name="Gruber A."/>
            <person name="Heijde M."/>
            <person name="Katinka M."/>
            <person name="Mock T."/>
            <person name="Valentin K."/>
            <person name="Verret F."/>
            <person name="Berges J.A."/>
            <person name="Brownlee C."/>
            <person name="Cadoret J.P."/>
            <person name="Chiovitti A."/>
            <person name="Choi C.J."/>
            <person name="Coesel S."/>
            <person name="De Martino A."/>
            <person name="Detter J.C."/>
            <person name="Durkin C."/>
            <person name="Falciatore A."/>
            <person name="Fournet J."/>
            <person name="Haruta M."/>
            <person name="Huysman M.J."/>
            <person name="Jenkins B.D."/>
            <person name="Jiroutova K."/>
            <person name="Jorgensen R.E."/>
            <person name="Joubert Y."/>
            <person name="Kaplan A."/>
            <person name="Kroger N."/>
            <person name="Kroth P.G."/>
            <person name="La Roche J."/>
            <person name="Lindquist E."/>
            <person name="Lommer M."/>
            <person name="Martin-Jezequel V."/>
            <person name="Lopez P.J."/>
            <person name="Lucas S."/>
            <person name="Mangogna M."/>
            <person name="McGinnis K."/>
            <person name="Medlin L.K."/>
            <person name="Montsant A."/>
            <person name="Oudot-Le Secq M.P."/>
            <person name="Napoli C."/>
            <person name="Obornik M."/>
            <person name="Parker M.S."/>
            <person name="Petit J.L."/>
            <person name="Porcel B.M."/>
            <person name="Poulsen N."/>
            <person name="Robison M."/>
            <person name="Rychlewski L."/>
            <person name="Rynearson T.A."/>
            <person name="Schmutz J."/>
            <person name="Shapiro H."/>
            <person name="Siaut M."/>
            <person name="Stanley M."/>
            <person name="Sussman M.R."/>
            <person name="Taylor A.R."/>
            <person name="Vardi A."/>
            <person name="von Dassow P."/>
            <person name="Vyverman W."/>
            <person name="Willis A."/>
            <person name="Wyrwicz L.S."/>
            <person name="Rokhsar D.S."/>
            <person name="Weissenbach J."/>
            <person name="Armbrust E.V."/>
            <person name="Green B.R."/>
            <person name="Van de Peer Y."/>
            <person name="Grigoriev I.V."/>
        </authorList>
    </citation>
    <scope>NUCLEOTIDE SEQUENCE [LARGE SCALE GENOMIC DNA]</scope>
    <source>
        <strain evidence="13 14">CCAP 1055/1</strain>
    </source>
</reference>
<evidence type="ECO:0000256" key="6">
    <source>
        <dbReference type="ARBA" id="ARBA00022723"/>
    </source>
</evidence>
<sequence>MGNLLGAPVTEKETHVGTTPEGIPYGVSSMQGWRVHMEDAHITQEELYAIESNVGSGAEVNEIPLDGHSLFAVFDGHGGTFAAMYSGRNFCRVLSRQPKFVDYANFSKEWAETETTTMNSEKSVEGEGDSGTTACVVVVTPEWIICANAGDSRSVFSRSGTKVVPLSYDHKPDDDEEQQRIRAAGGYVAGGRVEGDLAVSRGLGDYRFKRLDVVLAANSEVPSLEMKPGDQKVSPIPDIMVQDRDTLQDEFIIIACDGIWDVQTNYEAVKTVSQLFQEGESNVGLICEEVSVLFRRRLL</sequence>
<evidence type="ECO:0000256" key="4">
    <source>
        <dbReference type="ARBA" id="ARBA00006702"/>
    </source>
</evidence>
<evidence type="ECO:0000256" key="9">
    <source>
        <dbReference type="ARBA" id="ARBA00023211"/>
    </source>
</evidence>
<dbReference type="InterPro" id="IPR000222">
    <property type="entry name" value="PP2C_BS"/>
</dbReference>
<evidence type="ECO:0000256" key="7">
    <source>
        <dbReference type="ARBA" id="ARBA00022801"/>
    </source>
</evidence>
<dbReference type="CDD" id="cd00143">
    <property type="entry name" value="PP2Cc"/>
    <property type="match status" value="1"/>
</dbReference>
<evidence type="ECO:0000256" key="3">
    <source>
        <dbReference type="ARBA" id="ARBA00004170"/>
    </source>
</evidence>
<evidence type="ECO:0000256" key="2">
    <source>
        <dbReference type="ARBA" id="ARBA00001946"/>
    </source>
</evidence>
<keyword evidence="6" id="KW-0479">Metal-binding</keyword>
<comment type="cofactor">
    <cofactor evidence="1">
        <name>Mn(2+)</name>
        <dbReference type="ChEBI" id="CHEBI:29035"/>
    </cofactor>
</comment>
<evidence type="ECO:0000256" key="10">
    <source>
        <dbReference type="RuleBase" id="RU003465"/>
    </source>
</evidence>
<keyword evidence="8 10" id="KW-0904">Protein phosphatase</keyword>
<dbReference type="KEGG" id="pti:PHATRDRAFT_9157"/>
<gene>
    <name evidence="13" type="ORF">PHATRDRAFT_9157</name>
</gene>
<dbReference type="OrthoDB" id="10264738at2759"/>
<evidence type="ECO:0000256" key="11">
    <source>
        <dbReference type="SAM" id="MobiDB-lite"/>
    </source>
</evidence>
<dbReference type="PANTHER" id="PTHR13832">
    <property type="entry name" value="PROTEIN PHOSPHATASE 2C"/>
    <property type="match status" value="1"/>
</dbReference>
<dbReference type="FunCoup" id="B7FQC0">
    <property type="interactions" value="564"/>
</dbReference>
<keyword evidence="9" id="KW-0464">Manganese</keyword>
<dbReference type="GO" id="GO:0016020">
    <property type="term" value="C:membrane"/>
    <property type="evidence" value="ECO:0007669"/>
    <property type="project" value="UniProtKB-SubCell"/>
</dbReference>
<dbReference type="PROSITE" id="PS51746">
    <property type="entry name" value="PPM_2"/>
    <property type="match status" value="1"/>
</dbReference>
<keyword evidence="7 10" id="KW-0378">Hydrolase</keyword>
<dbReference type="PROSITE" id="PS01032">
    <property type="entry name" value="PPM_1"/>
    <property type="match status" value="1"/>
</dbReference>
<dbReference type="PaxDb" id="2850-Phatr9157"/>
<evidence type="ECO:0000256" key="1">
    <source>
        <dbReference type="ARBA" id="ARBA00001936"/>
    </source>
</evidence>
<dbReference type="EC" id="3.1.3.16" evidence="5"/>
<evidence type="ECO:0000313" key="14">
    <source>
        <dbReference type="Proteomes" id="UP000000759"/>
    </source>
</evidence>
<comment type="similarity">
    <text evidence="4 10">Belongs to the PP2C family.</text>
</comment>
<dbReference type="PANTHER" id="PTHR13832:SF565">
    <property type="entry name" value="AT28366P-RELATED"/>
    <property type="match status" value="1"/>
</dbReference>
<evidence type="ECO:0000313" key="13">
    <source>
        <dbReference type="EMBL" id="EEC51835.1"/>
    </source>
</evidence>
<dbReference type="STRING" id="556484.B7FQC0"/>
<dbReference type="Gene3D" id="3.60.40.10">
    <property type="entry name" value="PPM-type phosphatase domain"/>
    <property type="match status" value="1"/>
</dbReference>
<dbReference type="InterPro" id="IPR001932">
    <property type="entry name" value="PPM-type_phosphatase-like_dom"/>
</dbReference>
<dbReference type="AlphaFoldDB" id="B7FQC0"/>
<dbReference type="SMART" id="SM00332">
    <property type="entry name" value="PP2Cc"/>
    <property type="match status" value="1"/>
</dbReference>
<dbReference type="GO" id="GO:0004722">
    <property type="term" value="F:protein serine/threonine phosphatase activity"/>
    <property type="evidence" value="ECO:0007669"/>
    <property type="project" value="UniProtKB-EC"/>
</dbReference>
<protein>
    <recommendedName>
        <fullName evidence="5">protein-serine/threonine phosphatase</fullName>
        <ecNumber evidence="5">3.1.3.16</ecNumber>
    </recommendedName>
</protein>
<reference evidence="14" key="2">
    <citation type="submission" date="2008-08" db="EMBL/GenBank/DDBJ databases">
        <authorList>
            <consortium name="Diatom Consortium"/>
            <person name="Grigoriev I."/>
            <person name="Grimwood J."/>
            <person name="Kuo A."/>
            <person name="Otillar R.P."/>
            <person name="Salamov A."/>
            <person name="Detter J.C."/>
            <person name="Lindquist E."/>
            <person name="Shapiro H."/>
            <person name="Lucas S."/>
            <person name="Glavina del Rio T."/>
            <person name="Pitluck S."/>
            <person name="Rokhsar D."/>
            <person name="Bowler C."/>
        </authorList>
    </citation>
    <scope>GENOME REANNOTATION</scope>
    <source>
        <strain evidence="14">CCAP 1055/1</strain>
    </source>
</reference>
<dbReference type="InterPro" id="IPR036457">
    <property type="entry name" value="PPM-type-like_dom_sf"/>
</dbReference>
<dbReference type="GO" id="GO:0046872">
    <property type="term" value="F:metal ion binding"/>
    <property type="evidence" value="ECO:0007669"/>
    <property type="project" value="UniProtKB-KW"/>
</dbReference>
<dbReference type="SUPFAM" id="SSF81606">
    <property type="entry name" value="PP2C-like"/>
    <property type="match status" value="1"/>
</dbReference>
<dbReference type="EMBL" id="CM000605">
    <property type="protein sequence ID" value="EEC51835.1"/>
    <property type="molecule type" value="Genomic_DNA"/>
</dbReference>
<dbReference type="Proteomes" id="UP000000759">
    <property type="component" value="Chromosome 1"/>
</dbReference>
<evidence type="ECO:0000256" key="8">
    <source>
        <dbReference type="ARBA" id="ARBA00022912"/>
    </source>
</evidence>
<feature type="region of interest" description="Disordered" evidence="11">
    <location>
        <begin position="1"/>
        <end position="21"/>
    </location>
</feature>